<comment type="caution">
    <text evidence="10">The sequence shown here is derived from an EMBL/GenBank/DDBJ whole genome shotgun (WGS) entry which is preliminary data.</text>
</comment>
<dbReference type="GO" id="GO:0042597">
    <property type="term" value="C:periplasmic space"/>
    <property type="evidence" value="ECO:0007669"/>
    <property type="project" value="UniProtKB-SubCell"/>
</dbReference>
<dbReference type="InterPro" id="IPR009094">
    <property type="entry name" value="DiS-bond_isomerase_DsbC/G_N_sf"/>
</dbReference>
<evidence type="ECO:0000259" key="8">
    <source>
        <dbReference type="Pfam" id="PF10411"/>
    </source>
</evidence>
<name>A0A5D4XRQ8_9GAMM</name>
<evidence type="ECO:0000259" key="9">
    <source>
        <dbReference type="Pfam" id="PF13098"/>
    </source>
</evidence>
<evidence type="ECO:0000256" key="3">
    <source>
        <dbReference type="ARBA" id="ARBA00022729"/>
    </source>
</evidence>
<dbReference type="OrthoDB" id="12976at2"/>
<evidence type="ECO:0000313" key="10">
    <source>
        <dbReference type="EMBL" id="TYT27398.1"/>
    </source>
</evidence>
<dbReference type="Gene3D" id="3.40.30.10">
    <property type="entry name" value="Glutaredoxin"/>
    <property type="match status" value="1"/>
</dbReference>
<evidence type="ECO:0000256" key="6">
    <source>
        <dbReference type="ARBA" id="ARBA00023284"/>
    </source>
</evidence>
<evidence type="ECO:0000256" key="5">
    <source>
        <dbReference type="ARBA" id="ARBA00023157"/>
    </source>
</evidence>
<dbReference type="Proteomes" id="UP000324973">
    <property type="component" value="Unassembled WGS sequence"/>
</dbReference>
<organism evidence="10 11">
    <name type="scientific">Luteimonas viscosa</name>
    <dbReference type="NCBI Taxonomy" id="1132694"/>
    <lineage>
        <taxon>Bacteria</taxon>
        <taxon>Pseudomonadati</taxon>
        <taxon>Pseudomonadota</taxon>
        <taxon>Gammaproteobacteria</taxon>
        <taxon>Lysobacterales</taxon>
        <taxon>Lysobacteraceae</taxon>
        <taxon>Luteimonas</taxon>
    </lineage>
</organism>
<dbReference type="CDD" id="cd03020">
    <property type="entry name" value="DsbA_DsbC_DsbG"/>
    <property type="match status" value="1"/>
</dbReference>
<dbReference type="PANTHER" id="PTHR35272:SF3">
    <property type="entry name" value="THIOL:DISULFIDE INTERCHANGE PROTEIN DSBC"/>
    <property type="match status" value="1"/>
</dbReference>
<evidence type="ECO:0000256" key="1">
    <source>
        <dbReference type="ARBA" id="ARBA00004418"/>
    </source>
</evidence>
<accession>A0A5D4XRQ8</accession>
<dbReference type="AlphaFoldDB" id="A0A5D4XRQ8"/>
<feature type="domain" description="Disulphide bond isomerase DsbC/G N-terminal" evidence="8">
    <location>
        <begin position="41"/>
        <end position="113"/>
    </location>
</feature>
<comment type="subcellular location">
    <subcellularLocation>
        <location evidence="1 7">Periplasm</location>
    </subcellularLocation>
</comment>
<sequence length="274" mass="29023">MSPKRSLLLSILCAASLSACAQSPSSAAEDPAADAAAPAAAQIETAPGTPEDRARKAILSINPDIRIDSIAAAPLEGFREVIVGGQALYVSDDGKYLLQGSLFDIEAKKDVTQAGVAEVRRKLLAAVPASDRIVFAPANPKYTVSVFTDVECGYCRKLHQDIAEYNKRGIAIEYLAFPRMGVGTPDYELMVSVWCSPDRRKALTDAKDGRRVPSRKCENPVASQYQLGQRVGLTGTPMIVTESGVQMPGYLPPDALLSALEQADADAAARASGG</sequence>
<keyword evidence="4 7" id="KW-0574">Periplasm</keyword>
<dbReference type="InterPro" id="IPR012336">
    <property type="entry name" value="Thioredoxin-like_fold"/>
</dbReference>
<dbReference type="SUPFAM" id="SSF52833">
    <property type="entry name" value="Thioredoxin-like"/>
    <property type="match status" value="1"/>
</dbReference>
<evidence type="ECO:0000313" key="11">
    <source>
        <dbReference type="Proteomes" id="UP000324973"/>
    </source>
</evidence>
<dbReference type="Pfam" id="PF10411">
    <property type="entry name" value="DsbC_N"/>
    <property type="match status" value="1"/>
</dbReference>
<dbReference type="InterPro" id="IPR018950">
    <property type="entry name" value="DiS-bond_isomerase_DsbC/G_N"/>
</dbReference>
<proteinExistence type="inferred from homology"/>
<keyword evidence="6 7" id="KW-0676">Redox-active center</keyword>
<dbReference type="InterPro" id="IPR033954">
    <property type="entry name" value="DiS-bond_Isoase_DsbC/G"/>
</dbReference>
<keyword evidence="11" id="KW-1185">Reference proteome</keyword>
<keyword evidence="5" id="KW-1015">Disulfide bond</keyword>
<comment type="function">
    <text evidence="7">Required for disulfide bond formation in some periplasmic proteins. Acts by transferring its disulfide bond to other proteins and is reduced in the process.</text>
</comment>
<evidence type="ECO:0000256" key="7">
    <source>
        <dbReference type="RuleBase" id="RU364038"/>
    </source>
</evidence>
<evidence type="ECO:0000256" key="2">
    <source>
        <dbReference type="ARBA" id="ARBA00009813"/>
    </source>
</evidence>
<keyword evidence="3 7" id="KW-0732">Signal</keyword>
<comment type="similarity">
    <text evidence="2 7">Belongs to the thioredoxin family. DsbC subfamily.</text>
</comment>
<dbReference type="RefSeq" id="WP_149103949.1">
    <property type="nucleotide sequence ID" value="NZ_VTFT01000001.1"/>
</dbReference>
<reference evidence="10 11" key="1">
    <citation type="submission" date="2019-08" db="EMBL/GenBank/DDBJ databases">
        <title>Luteimonas viscosus sp. nov., isolated from soil of a sunflower field.</title>
        <authorList>
            <person name="Jianli Z."/>
            <person name="Ying Z."/>
        </authorList>
    </citation>
    <scope>NUCLEOTIDE SEQUENCE [LARGE SCALE GENOMIC DNA]</scope>
    <source>
        <strain evidence="10 11">XBU10</strain>
    </source>
</reference>
<evidence type="ECO:0000256" key="4">
    <source>
        <dbReference type="ARBA" id="ARBA00022764"/>
    </source>
</evidence>
<dbReference type="Pfam" id="PF13098">
    <property type="entry name" value="Thioredoxin_2"/>
    <property type="match status" value="1"/>
</dbReference>
<feature type="chain" id="PRO_5023159767" description="Thiol:disulfide interchange protein" evidence="7">
    <location>
        <begin position="22"/>
        <end position="274"/>
    </location>
</feature>
<dbReference type="InterPro" id="IPR051470">
    <property type="entry name" value="Thiol:disulfide_interchange"/>
</dbReference>
<feature type="domain" description="Thioredoxin-like fold" evidence="9">
    <location>
        <begin position="138"/>
        <end position="260"/>
    </location>
</feature>
<feature type="signal peptide" evidence="7">
    <location>
        <begin position="1"/>
        <end position="21"/>
    </location>
</feature>
<dbReference type="Gene3D" id="3.10.450.70">
    <property type="entry name" value="Disulphide bond isomerase, DsbC/G, N-terminal"/>
    <property type="match status" value="1"/>
</dbReference>
<gene>
    <name evidence="10" type="ORF">FZO89_14645</name>
</gene>
<protein>
    <recommendedName>
        <fullName evidence="7">Thiol:disulfide interchange protein</fullName>
    </recommendedName>
</protein>
<dbReference type="EMBL" id="VTFT01000001">
    <property type="protein sequence ID" value="TYT27398.1"/>
    <property type="molecule type" value="Genomic_DNA"/>
</dbReference>
<dbReference type="InterPro" id="IPR036249">
    <property type="entry name" value="Thioredoxin-like_sf"/>
</dbReference>
<dbReference type="PROSITE" id="PS51257">
    <property type="entry name" value="PROKAR_LIPOPROTEIN"/>
    <property type="match status" value="1"/>
</dbReference>
<dbReference type="PANTHER" id="PTHR35272">
    <property type="entry name" value="THIOL:DISULFIDE INTERCHANGE PROTEIN DSBC-RELATED"/>
    <property type="match status" value="1"/>
</dbReference>
<dbReference type="SUPFAM" id="SSF54423">
    <property type="entry name" value="DsbC/DsbG N-terminal domain-like"/>
    <property type="match status" value="1"/>
</dbReference>